<evidence type="ECO:0000256" key="8">
    <source>
        <dbReference type="ARBA" id="ARBA00022989"/>
    </source>
</evidence>
<dbReference type="Proteomes" id="UP000221860">
    <property type="component" value="Unassembled WGS sequence"/>
</dbReference>
<evidence type="ECO:0000256" key="4">
    <source>
        <dbReference type="ARBA" id="ARBA00022475"/>
    </source>
</evidence>
<organism evidence="11 12">
    <name type="scientific">Limimaricola cinnabarinus</name>
    <dbReference type="NCBI Taxonomy" id="1125964"/>
    <lineage>
        <taxon>Bacteria</taxon>
        <taxon>Pseudomonadati</taxon>
        <taxon>Pseudomonadota</taxon>
        <taxon>Alphaproteobacteria</taxon>
        <taxon>Rhodobacterales</taxon>
        <taxon>Paracoccaceae</taxon>
        <taxon>Limimaricola</taxon>
    </lineage>
</organism>
<dbReference type="GO" id="GO:0006935">
    <property type="term" value="P:chemotaxis"/>
    <property type="evidence" value="ECO:0007669"/>
    <property type="project" value="UniProtKB-KW"/>
</dbReference>
<keyword evidence="11" id="KW-0969">Cilium</keyword>
<dbReference type="OrthoDB" id="7725598at2"/>
<sequence length="188" mass="19977">MTDATPNAIGAKTKARPGRLRLILLVALSVLSLGGGLVAAVGPSRVMQLAGLGGEAQEAAAEAAPEDEAAGEVLRAALAGDPARMAMPFEEIIVNITATTASGRQTSRFLKLDLALIYDASQPGAERLEERRIYLRDSFQDYLRTLDERDLRGSLGLADLKSELLRRARAVAGADIAHEILVSDMIVQ</sequence>
<dbReference type="EMBL" id="NQWH01000010">
    <property type="protein sequence ID" value="PHP28062.1"/>
    <property type="molecule type" value="Genomic_DNA"/>
</dbReference>
<accession>A0A2G1MHC4</accession>
<keyword evidence="11" id="KW-0966">Cell projection</keyword>
<keyword evidence="7 10" id="KW-0283">Flagellar rotation</keyword>
<name>A0A2G1MHC4_9RHOB</name>
<evidence type="ECO:0000313" key="12">
    <source>
        <dbReference type="Proteomes" id="UP000221860"/>
    </source>
</evidence>
<keyword evidence="8 10" id="KW-1133">Transmembrane helix</keyword>
<evidence type="ECO:0000256" key="2">
    <source>
        <dbReference type="ARBA" id="ARBA00004162"/>
    </source>
</evidence>
<comment type="similarity">
    <text evidence="3 10">Belongs to the FliL family.</text>
</comment>
<proteinExistence type="inferred from homology"/>
<keyword evidence="9 10" id="KW-0472">Membrane</keyword>
<comment type="caution">
    <text evidence="11">The sequence shown here is derived from an EMBL/GenBank/DDBJ whole genome shotgun (WGS) entry which is preliminary data.</text>
</comment>
<evidence type="ECO:0000256" key="9">
    <source>
        <dbReference type="ARBA" id="ARBA00023136"/>
    </source>
</evidence>
<dbReference type="InterPro" id="IPR005503">
    <property type="entry name" value="FliL"/>
</dbReference>
<keyword evidence="11" id="KW-0282">Flagellum</keyword>
<evidence type="ECO:0000256" key="3">
    <source>
        <dbReference type="ARBA" id="ARBA00008281"/>
    </source>
</evidence>
<dbReference type="RefSeq" id="WP_099276413.1">
    <property type="nucleotide sequence ID" value="NZ_CANMUC010000004.1"/>
</dbReference>
<comment type="function">
    <text evidence="1 10">Controls the rotational direction of flagella during chemotaxis.</text>
</comment>
<evidence type="ECO:0000256" key="7">
    <source>
        <dbReference type="ARBA" id="ARBA00022779"/>
    </source>
</evidence>
<keyword evidence="10" id="KW-0997">Cell inner membrane</keyword>
<gene>
    <name evidence="11" type="ORF">CJ301_07930</name>
</gene>
<keyword evidence="4" id="KW-1003">Cell membrane</keyword>
<evidence type="ECO:0000256" key="5">
    <source>
        <dbReference type="ARBA" id="ARBA00022500"/>
    </source>
</evidence>
<evidence type="ECO:0000313" key="11">
    <source>
        <dbReference type="EMBL" id="PHP28062.1"/>
    </source>
</evidence>
<evidence type="ECO:0000256" key="6">
    <source>
        <dbReference type="ARBA" id="ARBA00022692"/>
    </source>
</evidence>
<keyword evidence="12" id="KW-1185">Reference proteome</keyword>
<dbReference type="Pfam" id="PF03748">
    <property type="entry name" value="FliL"/>
    <property type="match status" value="1"/>
</dbReference>
<dbReference type="GO" id="GO:0009425">
    <property type="term" value="C:bacterial-type flagellum basal body"/>
    <property type="evidence" value="ECO:0007669"/>
    <property type="project" value="InterPro"/>
</dbReference>
<evidence type="ECO:0000256" key="10">
    <source>
        <dbReference type="RuleBase" id="RU364125"/>
    </source>
</evidence>
<dbReference type="GO" id="GO:0005886">
    <property type="term" value="C:plasma membrane"/>
    <property type="evidence" value="ECO:0007669"/>
    <property type="project" value="UniProtKB-SubCell"/>
</dbReference>
<comment type="subcellular location">
    <subcellularLocation>
        <location evidence="10">Cell inner membrane</location>
    </subcellularLocation>
    <subcellularLocation>
        <location evidence="2">Cell membrane</location>
        <topology evidence="2">Single-pass membrane protein</topology>
    </subcellularLocation>
</comment>
<dbReference type="AlphaFoldDB" id="A0A2G1MHC4"/>
<feature type="transmembrane region" description="Helical" evidence="10">
    <location>
        <begin position="22"/>
        <end position="42"/>
    </location>
</feature>
<reference evidence="11 12" key="1">
    <citation type="submission" date="2017-08" db="EMBL/GenBank/DDBJ databases">
        <title>Draft Genome Sequence of Loktanella cinnabarina Strain XM1, Isolated from Coastal Surface Water.</title>
        <authorList>
            <person name="Ma R."/>
            <person name="Wang J."/>
            <person name="Wang Q."/>
            <person name="Ma Z."/>
            <person name="Li J."/>
            <person name="Chen L."/>
        </authorList>
    </citation>
    <scope>NUCLEOTIDE SEQUENCE [LARGE SCALE GENOMIC DNA]</scope>
    <source>
        <strain evidence="11 12">XM1</strain>
    </source>
</reference>
<dbReference type="GO" id="GO:0071973">
    <property type="term" value="P:bacterial-type flagellum-dependent cell motility"/>
    <property type="evidence" value="ECO:0007669"/>
    <property type="project" value="InterPro"/>
</dbReference>
<keyword evidence="6 10" id="KW-0812">Transmembrane</keyword>
<keyword evidence="5 10" id="KW-0145">Chemotaxis</keyword>
<evidence type="ECO:0000256" key="1">
    <source>
        <dbReference type="ARBA" id="ARBA00002254"/>
    </source>
</evidence>
<protein>
    <recommendedName>
        <fullName evidence="10">Flagellar protein FliL</fullName>
    </recommendedName>
</protein>